<evidence type="ECO:0000313" key="3">
    <source>
        <dbReference type="EMBL" id="MBU8875172.1"/>
    </source>
</evidence>
<dbReference type="CDD" id="cd06558">
    <property type="entry name" value="crotonase-like"/>
    <property type="match status" value="1"/>
</dbReference>
<dbReference type="PROSITE" id="PS00166">
    <property type="entry name" value="ENOYL_COA_HYDRATASE"/>
    <property type="match status" value="1"/>
</dbReference>
<organism evidence="3 4">
    <name type="scientific">Reyranella humidisoli</name>
    <dbReference type="NCBI Taxonomy" id="2849149"/>
    <lineage>
        <taxon>Bacteria</taxon>
        <taxon>Pseudomonadati</taxon>
        <taxon>Pseudomonadota</taxon>
        <taxon>Alphaproteobacteria</taxon>
        <taxon>Hyphomicrobiales</taxon>
        <taxon>Reyranellaceae</taxon>
        <taxon>Reyranella</taxon>
    </lineage>
</organism>
<dbReference type="InterPro" id="IPR001753">
    <property type="entry name" value="Enoyl-CoA_hydra/iso"/>
</dbReference>
<comment type="caution">
    <text evidence="3">The sequence shown here is derived from an EMBL/GenBank/DDBJ whole genome shotgun (WGS) entry which is preliminary data.</text>
</comment>
<dbReference type="PANTHER" id="PTHR11941">
    <property type="entry name" value="ENOYL-COA HYDRATASE-RELATED"/>
    <property type="match status" value="1"/>
</dbReference>
<dbReference type="InterPro" id="IPR018376">
    <property type="entry name" value="Enoyl-CoA_hyd/isom_CS"/>
</dbReference>
<evidence type="ECO:0000313" key="4">
    <source>
        <dbReference type="Proteomes" id="UP000727907"/>
    </source>
</evidence>
<comment type="similarity">
    <text evidence="1 2">Belongs to the enoyl-CoA hydratase/isomerase family.</text>
</comment>
<evidence type="ECO:0000256" key="1">
    <source>
        <dbReference type="ARBA" id="ARBA00005254"/>
    </source>
</evidence>
<dbReference type="PANTHER" id="PTHR11941:SF54">
    <property type="entry name" value="ENOYL-COA HYDRATASE, MITOCHONDRIAL"/>
    <property type="match status" value="1"/>
</dbReference>
<protein>
    <submittedName>
        <fullName evidence="3">Enoyl-CoA hydratase/isomerase family protein</fullName>
    </submittedName>
</protein>
<sequence>MGQYSKVETDGRLMIVTINRPEVYNACHPMANQEMVEAFDEFQTNPDLWVAIITGAGDKAFCAGNDLKYHAETQAKTGKRPVHPAKGFGGLANRFDLDKPVIAAVNGIAMGGGFEIALACDIIIASEQAKFALPEPRVGLAAGAGGMQRLSRMIPLKKAMGMMLTGRHVGAKEGYELGFVTEVVPHAELMASAKKWAAQILECSPMSVRATKQVVMRSLDVPSLEIGMRNQHYPAFVAMAHSEDTVEGPKAFAEKRKPNWKGR</sequence>
<gene>
    <name evidence="3" type="ORF">KQ910_15465</name>
</gene>
<evidence type="ECO:0000256" key="2">
    <source>
        <dbReference type="RuleBase" id="RU003707"/>
    </source>
</evidence>
<accession>A0ABS6IKQ4</accession>
<dbReference type="EMBL" id="JAHOPB010000001">
    <property type="protein sequence ID" value="MBU8875172.1"/>
    <property type="molecule type" value="Genomic_DNA"/>
</dbReference>
<name>A0ABS6IKQ4_9HYPH</name>
<dbReference type="Proteomes" id="UP000727907">
    <property type="component" value="Unassembled WGS sequence"/>
</dbReference>
<keyword evidence="4" id="KW-1185">Reference proteome</keyword>
<reference evidence="3 4" key="1">
    <citation type="submission" date="2021-06" db="EMBL/GenBank/DDBJ databases">
        <authorList>
            <person name="Lee D.H."/>
        </authorList>
    </citation>
    <scope>NUCLEOTIDE SEQUENCE [LARGE SCALE GENOMIC DNA]</scope>
    <source>
        <strain evidence="3 4">MMS21-HV4-11</strain>
    </source>
</reference>
<proteinExistence type="inferred from homology"/>
<dbReference type="RefSeq" id="WP_216961990.1">
    <property type="nucleotide sequence ID" value="NZ_JAHOPB010000001.1"/>
</dbReference>
<dbReference type="Pfam" id="PF00378">
    <property type="entry name" value="ECH_1"/>
    <property type="match status" value="1"/>
</dbReference>